<dbReference type="InterPro" id="IPR021994">
    <property type="entry name" value="DUF3592"/>
</dbReference>
<feature type="domain" description="DUF3592" evidence="2">
    <location>
        <begin position="60"/>
        <end position="126"/>
    </location>
</feature>
<accession>A0ABT7TAW3</accession>
<sequence length="147" mass="16063">MGIEPLRAPRFPARTKAALFVLTAVVIAVIVGASNGMWLTRTSAERLADDGVNTTGTPTGEICSFEVRKYRGSYTQYAAIYAYTVNGRRYEVKGAARFGEVADVTTDATGVEVRYLPEKPTEAIAHDERIQRTPNESQTTPKVTTDC</sequence>
<feature type="transmembrane region" description="Helical" evidence="1">
    <location>
        <begin position="17"/>
        <end position="39"/>
    </location>
</feature>
<comment type="caution">
    <text evidence="3">The sequence shown here is derived from an EMBL/GenBank/DDBJ whole genome shotgun (WGS) entry which is preliminary data.</text>
</comment>
<evidence type="ECO:0000313" key="3">
    <source>
        <dbReference type="EMBL" id="MDM7886701.1"/>
    </source>
</evidence>
<evidence type="ECO:0000313" key="4">
    <source>
        <dbReference type="Proteomes" id="UP001237823"/>
    </source>
</evidence>
<dbReference type="RefSeq" id="WP_289460012.1">
    <property type="nucleotide sequence ID" value="NZ_JAUCML010000015.1"/>
</dbReference>
<name>A0ABT7TAW3_9MICO</name>
<organism evidence="3 4">
    <name type="scientific">Curtobacterium citri</name>
    <dbReference type="NCBI Taxonomy" id="3055139"/>
    <lineage>
        <taxon>Bacteria</taxon>
        <taxon>Bacillati</taxon>
        <taxon>Actinomycetota</taxon>
        <taxon>Actinomycetes</taxon>
        <taxon>Micrococcales</taxon>
        <taxon>Microbacteriaceae</taxon>
        <taxon>Curtobacterium</taxon>
    </lineage>
</organism>
<proteinExistence type="predicted"/>
<keyword evidence="1" id="KW-0472">Membrane</keyword>
<reference evidence="3 4" key="1">
    <citation type="submission" date="2023-06" db="EMBL/GenBank/DDBJ databases">
        <authorList>
            <person name="Feng G."/>
            <person name="Li J."/>
            <person name="Zhu H."/>
        </authorList>
    </citation>
    <scope>NUCLEOTIDE SEQUENCE [LARGE SCALE GENOMIC DNA]</scope>
    <source>
        <strain evidence="3 4">RHCKG23</strain>
    </source>
</reference>
<dbReference type="Proteomes" id="UP001237823">
    <property type="component" value="Unassembled WGS sequence"/>
</dbReference>
<keyword evidence="1" id="KW-0812">Transmembrane</keyword>
<keyword evidence="1" id="KW-1133">Transmembrane helix</keyword>
<protein>
    <recommendedName>
        <fullName evidence="2">DUF3592 domain-containing protein</fullName>
    </recommendedName>
</protein>
<keyword evidence="4" id="KW-1185">Reference proteome</keyword>
<dbReference type="EMBL" id="JAUCML010000015">
    <property type="protein sequence ID" value="MDM7886701.1"/>
    <property type="molecule type" value="Genomic_DNA"/>
</dbReference>
<evidence type="ECO:0000259" key="2">
    <source>
        <dbReference type="Pfam" id="PF12158"/>
    </source>
</evidence>
<dbReference type="Pfam" id="PF12158">
    <property type="entry name" value="DUF3592"/>
    <property type="match status" value="1"/>
</dbReference>
<gene>
    <name evidence="3" type="ORF">QUG92_16450</name>
</gene>
<evidence type="ECO:0000256" key="1">
    <source>
        <dbReference type="SAM" id="Phobius"/>
    </source>
</evidence>